<gene>
    <name evidence="8" type="ORF">F1654_13250</name>
</gene>
<feature type="domain" description="2-oxoisovalerate dehydrogenase E1 alpha subunit N-terminal" evidence="7">
    <location>
        <begin position="7"/>
        <end position="39"/>
    </location>
</feature>
<dbReference type="RefSeq" id="WP_150024038.1">
    <property type="nucleotide sequence ID" value="NZ_VWOJ01000005.1"/>
</dbReference>
<evidence type="ECO:0000256" key="5">
    <source>
        <dbReference type="SAM" id="MobiDB-lite"/>
    </source>
</evidence>
<dbReference type="PANTHER" id="PTHR43380">
    <property type="entry name" value="2-OXOISOVALERATE DEHYDROGENASE SUBUNIT ALPHA, MITOCHONDRIAL"/>
    <property type="match status" value="1"/>
</dbReference>
<comment type="similarity">
    <text evidence="4">Belongs to the BCKDHA family.</text>
</comment>
<evidence type="ECO:0000259" key="6">
    <source>
        <dbReference type="Pfam" id="PF00676"/>
    </source>
</evidence>
<dbReference type="CDD" id="cd02000">
    <property type="entry name" value="TPP_E1_PDC_ADC_BCADC"/>
    <property type="match status" value="1"/>
</dbReference>
<sequence>MSDAQSRFHVPTPPFRPGDAPDFSYLNLPKAGTAKRPDALASWRETSDLAVGLVGVLDHNHQAVGDWDPRLSPEILREGLSHMVLTRIYDERMLKLQRQGKMSFYMKSTGEEAVSVAGAMAMRPTDMAFPSYRQQGLLFARGRDIVDMMCHCISNSRDNLKGRQLPVHYAWAEGHVFTISGNLGTQFPQAVGYAMACAYKGEDRIAASWIGDGTTAEGDFHGALTLASTYRAPVILNVVNNQWAISSHQNIALGDAPTFAAKGLGYGVASLRVDGNDFLAIYAATQWAAERARKGGGATLIELFTYRADAHSTSDDPSKYRPKGEFDSWPLGDPIERLKQHLIGKGEWDEARHEKLEETMTALVVKSYKEAESHGTLHDGPLAPTESIFEDVYARPDWRLRRQRQDLGI</sequence>
<evidence type="ECO:0000256" key="1">
    <source>
        <dbReference type="ARBA" id="ARBA00001964"/>
    </source>
</evidence>
<dbReference type="Proteomes" id="UP000325122">
    <property type="component" value="Unassembled WGS sequence"/>
</dbReference>
<dbReference type="EC" id="1.2.4.4" evidence="4"/>
<keyword evidence="3 4" id="KW-0786">Thiamine pyrophosphate</keyword>
<feature type="domain" description="Dehydrogenase E1 component" evidence="6">
    <location>
        <begin position="83"/>
        <end position="377"/>
    </location>
</feature>
<dbReference type="AlphaFoldDB" id="A0A5M6Z8P7"/>
<dbReference type="Pfam" id="PF00676">
    <property type="entry name" value="E1_dh"/>
    <property type="match status" value="1"/>
</dbReference>
<dbReference type="GO" id="GO:0003863">
    <property type="term" value="F:branched-chain 2-oxo acid dehydrogenase activity"/>
    <property type="evidence" value="ECO:0007669"/>
    <property type="project" value="UniProtKB-EC"/>
</dbReference>
<comment type="cofactor">
    <cofactor evidence="1 4">
        <name>thiamine diphosphate</name>
        <dbReference type="ChEBI" id="CHEBI:58937"/>
    </cofactor>
</comment>
<dbReference type="SUPFAM" id="SSF52518">
    <property type="entry name" value="Thiamin diphosphate-binding fold (THDP-binding)"/>
    <property type="match status" value="1"/>
</dbReference>
<evidence type="ECO:0000313" key="8">
    <source>
        <dbReference type="EMBL" id="KAA5801019.1"/>
    </source>
</evidence>
<name>A0A5M6Z8P7_9PROT</name>
<dbReference type="PANTHER" id="PTHR43380:SF1">
    <property type="entry name" value="2-OXOISOVALERATE DEHYDROGENASE SUBUNIT ALPHA, MITOCHONDRIAL"/>
    <property type="match status" value="1"/>
</dbReference>
<accession>A0A5M6Z8P7</accession>
<feature type="region of interest" description="Disordered" evidence="5">
    <location>
        <begin position="1"/>
        <end position="22"/>
    </location>
</feature>
<dbReference type="Pfam" id="PF12573">
    <property type="entry name" value="OxoDH_E1alpha_N"/>
    <property type="match status" value="1"/>
</dbReference>
<dbReference type="Gene3D" id="3.40.50.970">
    <property type="match status" value="1"/>
</dbReference>
<evidence type="ECO:0000256" key="3">
    <source>
        <dbReference type="ARBA" id="ARBA00023052"/>
    </source>
</evidence>
<evidence type="ECO:0000313" key="9">
    <source>
        <dbReference type="Proteomes" id="UP000325122"/>
    </source>
</evidence>
<keyword evidence="9" id="KW-1185">Reference proteome</keyword>
<dbReference type="InterPro" id="IPR001017">
    <property type="entry name" value="DH_E1"/>
</dbReference>
<dbReference type="GO" id="GO:0009083">
    <property type="term" value="P:branched-chain amino acid catabolic process"/>
    <property type="evidence" value="ECO:0007669"/>
    <property type="project" value="TreeGrafter"/>
</dbReference>
<keyword evidence="2 4" id="KW-0560">Oxidoreductase</keyword>
<dbReference type="InterPro" id="IPR029061">
    <property type="entry name" value="THDP-binding"/>
</dbReference>
<comment type="catalytic activity">
    <reaction evidence="4">
        <text>N(6)-[(R)-lipoyl]-L-lysyl-[protein] + 3-methyl-2-oxobutanoate + H(+) = N(6)-[(R)-S(8)-2-methylpropanoyldihydrolipoyl]-L-lysyl-[protein] + CO2</text>
        <dbReference type="Rhea" id="RHEA:13457"/>
        <dbReference type="Rhea" id="RHEA-COMP:10474"/>
        <dbReference type="Rhea" id="RHEA-COMP:10497"/>
        <dbReference type="ChEBI" id="CHEBI:11851"/>
        <dbReference type="ChEBI" id="CHEBI:15378"/>
        <dbReference type="ChEBI" id="CHEBI:16526"/>
        <dbReference type="ChEBI" id="CHEBI:83099"/>
        <dbReference type="ChEBI" id="CHEBI:83142"/>
        <dbReference type="EC" id="1.2.4.4"/>
    </reaction>
</comment>
<protein>
    <recommendedName>
        <fullName evidence="4">2-oxoisovalerate dehydrogenase subunit alpha</fullName>
        <ecNumber evidence="4">1.2.4.4</ecNumber>
    </recommendedName>
    <alternativeName>
        <fullName evidence="4">Branched-chain alpha-keto acid dehydrogenase E1 component alpha chain</fullName>
    </alternativeName>
</protein>
<proteinExistence type="inferred from homology"/>
<reference evidence="8 9" key="1">
    <citation type="submission" date="2019-09" db="EMBL/GenBank/DDBJ databases">
        <authorList>
            <person name="Kevbrin V."/>
            <person name="Grouzdev D.S."/>
        </authorList>
    </citation>
    <scope>NUCLEOTIDE SEQUENCE [LARGE SCALE GENOMIC DNA]</scope>
    <source>
        <strain evidence="8 9">G-192</strain>
    </source>
</reference>
<dbReference type="InterPro" id="IPR050771">
    <property type="entry name" value="Alpha-ketoacid_DH_E1_comp"/>
</dbReference>
<evidence type="ECO:0000259" key="7">
    <source>
        <dbReference type="Pfam" id="PF12573"/>
    </source>
</evidence>
<dbReference type="InterPro" id="IPR022593">
    <property type="entry name" value="Oxoisoval_DH_suAlpha_N_dom"/>
</dbReference>
<comment type="caution">
    <text evidence="8">The sequence shown here is derived from an EMBL/GenBank/DDBJ whole genome shotgun (WGS) entry which is preliminary data.</text>
</comment>
<dbReference type="EMBL" id="VWOJ01000005">
    <property type="protein sequence ID" value="KAA5801019.1"/>
    <property type="molecule type" value="Genomic_DNA"/>
</dbReference>
<evidence type="ECO:0000256" key="2">
    <source>
        <dbReference type="ARBA" id="ARBA00023002"/>
    </source>
</evidence>
<organism evidence="8 9">
    <name type="scientific">Alkalicaulis satelles</name>
    <dbReference type="NCBI Taxonomy" id="2609175"/>
    <lineage>
        <taxon>Bacteria</taxon>
        <taxon>Pseudomonadati</taxon>
        <taxon>Pseudomonadota</taxon>
        <taxon>Alphaproteobacteria</taxon>
        <taxon>Maricaulales</taxon>
        <taxon>Maricaulaceae</taxon>
        <taxon>Alkalicaulis</taxon>
    </lineage>
</organism>
<comment type="function">
    <text evidence="4">The branched-chain alpha-keto dehydrogenase complex catalyzes the overall conversion of alpha-keto acids to acyl-CoA and CO(2). It contains multiple copies of three enzymatic components: branched-chain alpha-keto acid decarboxylase (E1), lipoamide acyltransferase (E2) and lipoamide dehydrogenase (E3).</text>
</comment>
<evidence type="ECO:0000256" key="4">
    <source>
        <dbReference type="RuleBase" id="RU365014"/>
    </source>
</evidence>